<dbReference type="Proteomes" id="UP000604661">
    <property type="component" value="Unassembled WGS sequence"/>
</dbReference>
<comment type="subcellular location">
    <subcellularLocation>
        <location evidence="1">Cytoplasm</location>
    </subcellularLocation>
</comment>
<feature type="compositionally biased region" description="Polar residues" evidence="3">
    <location>
        <begin position="1"/>
        <end position="33"/>
    </location>
</feature>
<evidence type="ECO:0000313" key="4">
    <source>
        <dbReference type="EMBL" id="MBD2561277.1"/>
    </source>
</evidence>
<evidence type="ECO:0000313" key="5">
    <source>
        <dbReference type="Proteomes" id="UP000604661"/>
    </source>
</evidence>
<evidence type="ECO:0000256" key="3">
    <source>
        <dbReference type="SAM" id="MobiDB-lite"/>
    </source>
</evidence>
<sequence length="468" mass="53516">NDGYSQPQLEEQNDGYSQPQLEEQNDGYSQPQLEEQKSKDYFNRKDSQFLENKFEQEDGKFEISETKFQESKKIDDNKFKLNKKLGVYGERKASNQKNKTQQENQGEVKDDNGKIIGQMQNWHPAYKGKAIRHLYGQDRKAKKLKIQDGKLYGHDSESKEQDKEDQNKFLWKGKPYKTKEMKTLWGSSSGKAIFVMTVNGKIYAADQAAEYQQGLDPRQKQQWIFHHSSFVAGAEVAAAGEIEIKDGVLQGITDASGHYHPDAAMTRQVLQMLQDGGVSLEGVYVQITIPQENSNLIYPADKFLEHTTAKQEPQEIIENLREKQDLDTSILSESAELAEKAGNLIRQVKYISQLFEDMNELLQPGQKEKIEIQMRNLYELALRKGWKAYKAGLTNQSNPDNDYLEAYISFEAAKEIEAFNVLKDVEFKKPGDVPQNAKTSLQTMENTPMGATNALDRMQRLAKEKNML</sequence>
<dbReference type="InterPro" id="IPR044159">
    <property type="entry name" value="IQM"/>
</dbReference>
<proteinExistence type="predicted"/>
<comment type="caution">
    <text evidence="4">The sequence shown here is derived from an EMBL/GenBank/DDBJ whole genome shotgun (WGS) entry which is preliminary data.</text>
</comment>
<evidence type="ECO:0000256" key="2">
    <source>
        <dbReference type="ARBA" id="ARBA00022490"/>
    </source>
</evidence>
<name>A0ABR8EW26_NOSLI</name>
<feature type="compositionally biased region" description="Basic and acidic residues" evidence="3">
    <location>
        <begin position="34"/>
        <end position="56"/>
    </location>
</feature>
<dbReference type="PANTHER" id="PTHR31250">
    <property type="entry name" value="IQ DOMAIN-CONTAINING PROTEIN IQM3"/>
    <property type="match status" value="1"/>
</dbReference>
<feature type="compositionally biased region" description="Polar residues" evidence="3">
    <location>
        <begin position="95"/>
        <end position="105"/>
    </location>
</feature>
<protein>
    <submittedName>
        <fullName evidence="4">Uncharacterized protein</fullName>
    </submittedName>
</protein>
<keyword evidence="2" id="KW-0963">Cytoplasm</keyword>
<feature type="region of interest" description="Disordered" evidence="3">
    <location>
        <begin position="1"/>
        <end position="56"/>
    </location>
</feature>
<feature type="region of interest" description="Disordered" evidence="3">
    <location>
        <begin position="146"/>
        <end position="166"/>
    </location>
</feature>
<dbReference type="EMBL" id="JACJTE010000009">
    <property type="protein sequence ID" value="MBD2561277.1"/>
    <property type="molecule type" value="Genomic_DNA"/>
</dbReference>
<dbReference type="RefSeq" id="WP_199349164.1">
    <property type="nucleotide sequence ID" value="NZ_JACJTE010000009.1"/>
</dbReference>
<dbReference type="PANTHER" id="PTHR31250:SF27">
    <property type="entry name" value="IQ DOMAIN-CONTAINING PROTEIN IQM5"/>
    <property type="match status" value="1"/>
</dbReference>
<reference evidence="4 5" key="1">
    <citation type="journal article" date="2020" name="ISME J.">
        <title>Comparative genomics reveals insights into cyanobacterial evolution and habitat adaptation.</title>
        <authorList>
            <person name="Chen M.Y."/>
            <person name="Teng W.K."/>
            <person name="Zhao L."/>
            <person name="Hu C.X."/>
            <person name="Zhou Y.K."/>
            <person name="Han B.P."/>
            <person name="Song L.R."/>
            <person name="Shu W.S."/>
        </authorList>
    </citation>
    <scope>NUCLEOTIDE SEQUENCE [LARGE SCALE GENOMIC DNA]</scope>
    <source>
        <strain evidence="4 5">FACHB-391</strain>
    </source>
</reference>
<accession>A0ABR8EW26</accession>
<feature type="region of interest" description="Disordered" evidence="3">
    <location>
        <begin position="87"/>
        <end position="109"/>
    </location>
</feature>
<keyword evidence="5" id="KW-1185">Reference proteome</keyword>
<feature type="non-terminal residue" evidence="4">
    <location>
        <position position="1"/>
    </location>
</feature>
<evidence type="ECO:0000256" key="1">
    <source>
        <dbReference type="ARBA" id="ARBA00004496"/>
    </source>
</evidence>
<gene>
    <name evidence="4" type="ORF">H6G95_11735</name>
</gene>
<organism evidence="4 5">
    <name type="scientific">Nostoc linckia FACHB-391</name>
    <dbReference type="NCBI Taxonomy" id="2692906"/>
    <lineage>
        <taxon>Bacteria</taxon>
        <taxon>Bacillati</taxon>
        <taxon>Cyanobacteriota</taxon>
        <taxon>Cyanophyceae</taxon>
        <taxon>Nostocales</taxon>
        <taxon>Nostocaceae</taxon>
        <taxon>Nostoc</taxon>
    </lineage>
</organism>